<feature type="coiled-coil region" evidence="12">
    <location>
        <begin position="639"/>
        <end position="827"/>
    </location>
</feature>
<dbReference type="InterPro" id="IPR027417">
    <property type="entry name" value="P-loop_NTPase"/>
</dbReference>
<evidence type="ECO:0000256" key="6">
    <source>
        <dbReference type="ARBA" id="ARBA00022763"/>
    </source>
</evidence>
<reference evidence="14" key="1">
    <citation type="submission" date="2022-10" db="EMBL/GenBank/DDBJ databases">
        <authorList>
            <person name="Hyden B.L."/>
            <person name="Feng K."/>
            <person name="Yates T."/>
            <person name="Jawdy S."/>
            <person name="Smart L.B."/>
            <person name="Muchero W."/>
        </authorList>
    </citation>
    <scope>NUCLEOTIDE SEQUENCE</scope>
    <source>
        <tissue evidence="14">Shoot tip</tissue>
    </source>
</reference>
<evidence type="ECO:0000256" key="2">
    <source>
        <dbReference type="ARBA" id="ARBA00004286"/>
    </source>
</evidence>
<keyword evidence="4" id="KW-0158">Chromosome</keyword>
<dbReference type="SUPFAM" id="SSF52540">
    <property type="entry name" value="P-loop containing nucleoside triphosphate hydrolases"/>
    <property type="match status" value="1"/>
</dbReference>
<dbReference type="InterPro" id="IPR036277">
    <property type="entry name" value="SMC_hinge_sf"/>
</dbReference>
<reference evidence="14" key="2">
    <citation type="journal article" date="2023" name="Int. J. Mol. Sci.">
        <title>De Novo Assembly and Annotation of 11 Diverse Shrub Willow (Salix) Genomes Reveals Novel Gene Organization in Sex-Linked Regions.</title>
        <authorList>
            <person name="Hyden B."/>
            <person name="Feng K."/>
            <person name="Yates T.B."/>
            <person name="Jawdy S."/>
            <person name="Cereghino C."/>
            <person name="Smart L.B."/>
            <person name="Muchero W."/>
        </authorList>
    </citation>
    <scope>NUCLEOTIDE SEQUENCE</scope>
    <source>
        <tissue evidence="14">Shoot tip</tissue>
    </source>
</reference>
<evidence type="ECO:0000256" key="1">
    <source>
        <dbReference type="ARBA" id="ARBA00004123"/>
    </source>
</evidence>
<comment type="similarity">
    <text evidence="3">Belongs to the SMC family. SMC6 subfamily.</text>
</comment>
<feature type="coiled-coil region" evidence="12">
    <location>
        <begin position="174"/>
        <end position="228"/>
    </location>
</feature>
<dbReference type="PANTHER" id="PTHR19306">
    <property type="entry name" value="STRUCTURAL MAINTENANCE OF CHROMOSOMES 5,6 SMC5, SMC6"/>
    <property type="match status" value="1"/>
</dbReference>
<dbReference type="Pfam" id="PF02463">
    <property type="entry name" value="SMC_N"/>
    <property type="match status" value="1"/>
</dbReference>
<feature type="coiled-coil region" evidence="12">
    <location>
        <begin position="290"/>
        <end position="381"/>
    </location>
</feature>
<evidence type="ECO:0000259" key="13">
    <source>
        <dbReference type="Pfam" id="PF02463"/>
    </source>
</evidence>
<dbReference type="PANTHER" id="PTHR19306:SF6">
    <property type="entry name" value="STRUCTURAL MAINTENANCE OF CHROMOSOMES PROTEIN 6"/>
    <property type="match status" value="1"/>
</dbReference>
<evidence type="ECO:0000256" key="11">
    <source>
        <dbReference type="ARBA" id="ARBA00023242"/>
    </source>
</evidence>
<comment type="caution">
    <text evidence="14">The sequence shown here is derived from an EMBL/GenBank/DDBJ whole genome shotgun (WGS) entry which is preliminary data.</text>
</comment>
<keyword evidence="5" id="KW-0547">Nucleotide-binding</keyword>
<comment type="subcellular location">
    <subcellularLocation>
        <location evidence="2">Chromosome</location>
    </subcellularLocation>
    <subcellularLocation>
        <location evidence="1">Nucleus</location>
    </subcellularLocation>
</comment>
<dbReference type="SUPFAM" id="SSF57997">
    <property type="entry name" value="Tropomyosin"/>
    <property type="match status" value="1"/>
</dbReference>
<dbReference type="EMBL" id="JAPFFI010000007">
    <property type="protein sequence ID" value="KAJ6388898.1"/>
    <property type="molecule type" value="Genomic_DNA"/>
</dbReference>
<protein>
    <recommendedName>
        <fullName evidence="13">RecF/RecN/SMC N-terminal domain-containing protein</fullName>
    </recommendedName>
</protein>
<keyword evidence="8 12" id="KW-0175">Coiled coil</keyword>
<proteinExistence type="inferred from homology"/>
<keyword evidence="15" id="KW-1185">Reference proteome</keyword>
<keyword evidence="6" id="KW-0227">DNA damage</keyword>
<evidence type="ECO:0000256" key="8">
    <source>
        <dbReference type="ARBA" id="ARBA00023054"/>
    </source>
</evidence>
<feature type="domain" description="RecF/RecN/SMC N-terminal" evidence="13">
    <location>
        <begin position="20"/>
        <end position="1034"/>
    </location>
</feature>
<keyword evidence="9" id="KW-0233">DNA recombination</keyword>
<evidence type="ECO:0000313" key="14">
    <source>
        <dbReference type="EMBL" id="KAJ6388898.1"/>
    </source>
</evidence>
<keyword evidence="10" id="KW-0234">DNA repair</keyword>
<evidence type="ECO:0000256" key="4">
    <source>
        <dbReference type="ARBA" id="ARBA00022454"/>
    </source>
</evidence>
<evidence type="ECO:0000256" key="3">
    <source>
        <dbReference type="ARBA" id="ARBA00006793"/>
    </source>
</evidence>
<sequence>MDDSRDSNIPATFRSGVGTISRIRLENFMCHDNLQVELDQWVNFITGRNGSGKSAILTALCIAFGCRAKGTQRAAALKDFIKTGSSYAVVEVEVRNRGEESYKPDIYGDSIIIERRINQSSSTTVLKDHQGRKVASRREDLRELVEHFNIDVENPYKFKFFFKATLLQQVNDLLLSINEQLKSANALVDELEASIKPIEKELTELQGKIKNMEHLEEMSQQVQQLKKKLAWSWVYSVDKELQDQMVKVGKLKERIPTCQARIDHELMKVEELRNTFIEKKAQTAHMVERAKEVRNKQDELRDTVSLATKKKLELENEHNRRTNQIHSMVKRVRLLEQQARDIQEQQVKNTQAEECEIEEKLKELQDMLDAADFTLSRLKEEESTLLESMSKGMDEIRKINEESIVVFLGKSMGNFKILVFRLKSMERRKKEIRAYIRELQLNKTNKVTAFGGDRVIQLLRTIERHHQRFKSPPIGPIGAHVALANGDRWAPAVENAVGKLLNAFIVTDHRDSLLLRGCAREANYNNLQIIIYDFSRPRLTIPSHMLPQTNHPTTFSVICSDNDTVLNVLVDMGSAERQVLVEDYDAGKAVAFEKQISNLKEVYTIDGYKMFSRGSVQTVLPPNKKLRAGRLCGSFDDQIRNLDQSKSNVQKEADQCRKRKRDSEANLQHLQHGLKIMKEKCRNAERDLVSKKLGLQDAKNSYASVTSSPAAESSVDELQQEISRIQEEIQEKKTQLESLQVRINEADSKARDLELTFEDLCESVKEEIDAIEKAESELMKIEKDLQFAEAEKVRYKGVMTTRVLPDIEMAEAQYRELEENRKESCRKASIICPESEIEALGGCDGSTPEQLSMQLNKLNQRLQNECQQHSDSIDDLRMFYQKKERKILRKRQTYRAFREKLKTCEEALNLRWNKFQRNASDLKRQLTWNFNGHLGEKGISGSIKISYEEKTLKVEVKMPQDASCSSVRDTRGLSGGERSFSTLCFALALHQMTEASFRAMDEFDVFMDAVSRKISLDALVKFALAQGSQWIFITPHDIRFISCALLI</sequence>
<organism evidence="14 15">
    <name type="scientific">Salix suchowensis</name>
    <dbReference type="NCBI Taxonomy" id="1278906"/>
    <lineage>
        <taxon>Eukaryota</taxon>
        <taxon>Viridiplantae</taxon>
        <taxon>Streptophyta</taxon>
        <taxon>Embryophyta</taxon>
        <taxon>Tracheophyta</taxon>
        <taxon>Spermatophyta</taxon>
        <taxon>Magnoliopsida</taxon>
        <taxon>eudicotyledons</taxon>
        <taxon>Gunneridae</taxon>
        <taxon>Pentapetalae</taxon>
        <taxon>rosids</taxon>
        <taxon>fabids</taxon>
        <taxon>Malpighiales</taxon>
        <taxon>Salicaceae</taxon>
        <taxon>Saliceae</taxon>
        <taxon>Salix</taxon>
    </lineage>
</organism>
<name>A0ABQ9BP55_9ROSI</name>
<dbReference type="Proteomes" id="UP001141253">
    <property type="component" value="Chromosome 3"/>
</dbReference>
<dbReference type="SUPFAM" id="SSF75553">
    <property type="entry name" value="Smc hinge domain"/>
    <property type="match status" value="1"/>
</dbReference>
<dbReference type="Gene3D" id="3.40.50.300">
    <property type="entry name" value="P-loop containing nucleotide triphosphate hydrolases"/>
    <property type="match status" value="2"/>
</dbReference>
<evidence type="ECO:0000256" key="12">
    <source>
        <dbReference type="SAM" id="Coils"/>
    </source>
</evidence>
<dbReference type="Gene3D" id="1.10.287.1490">
    <property type="match status" value="1"/>
</dbReference>
<accession>A0ABQ9BP55</accession>
<keyword evidence="7" id="KW-0067">ATP-binding</keyword>
<evidence type="ECO:0000256" key="9">
    <source>
        <dbReference type="ARBA" id="ARBA00023172"/>
    </source>
</evidence>
<evidence type="ECO:0000313" key="15">
    <source>
        <dbReference type="Proteomes" id="UP001141253"/>
    </source>
</evidence>
<evidence type="ECO:0000256" key="5">
    <source>
        <dbReference type="ARBA" id="ARBA00022741"/>
    </source>
</evidence>
<keyword evidence="11" id="KW-0539">Nucleus</keyword>
<evidence type="ECO:0000256" key="7">
    <source>
        <dbReference type="ARBA" id="ARBA00022840"/>
    </source>
</evidence>
<gene>
    <name evidence="14" type="ORF">OIU77_027281</name>
</gene>
<dbReference type="InterPro" id="IPR003395">
    <property type="entry name" value="RecF/RecN/SMC_N"/>
</dbReference>
<evidence type="ECO:0000256" key="10">
    <source>
        <dbReference type="ARBA" id="ARBA00023204"/>
    </source>
</evidence>